<sequence>MPLAAAAAVAACPSPVGLTRPLCRVHAHPRGQRRFRLEASSSAPSTAAADEGAAAGPCPVVRFDMDDFAVADRVSVGLHGRSDEMIFEATVRDTSSELYGSTVVLRQLKSSQAKRRGRRALEVLKKLARRQMMYDSYALQVHGYITSDNATEEDNGPFILVHGVRVFPYFLKRLVLNGTLSLSGFSLGPYGNMAVIFMSAHKFRYHGSYSLRHWLQLSDWLPTLEATLALDEEQVRRVGDDSVGGPAVTRQLRLIRILMRDLLIGVNYLHSHGLAHTELRLENVHVSPIDKHVKVGILGNAADFHDGDLSNSTISSNSERRKMMIAFDMRCVGFIMAKMVLRELLDPSTFFKFKSFLTKILDRHWGAGWNLLSLLLATKPEKRISCLEALRHPFLCGPKWRINPSVNIVRWGLGSTAVRMAEDYIYGHHQRRRLAYFIELMEVLNPSLRTENWLQHLPGRWRLLYCTGRHIGLTLREPTPRVLISDVFLSFAQTQELVEPVFLLKSDIGFRIMPESNWPHDKSGTEGTLSVTASARITAGRIYINEQDSKESRITSSRLSRRYLRGKWKNVSKMKELPASLPTVSIAMDDIDVSVSCNSTLNVSSAQNVLQEIRTQTPPEMFDLSKIVCGTYIDARLMILRGVNGSALLFVRSNPTSDS</sequence>
<dbReference type="SUPFAM" id="SSF56112">
    <property type="entry name" value="Protein kinase-like (PK-like)"/>
    <property type="match status" value="1"/>
</dbReference>
<dbReference type="InterPro" id="IPR000719">
    <property type="entry name" value="Prot_kinase_dom"/>
</dbReference>
<dbReference type="InterPro" id="IPR011009">
    <property type="entry name" value="Kinase-like_dom_sf"/>
</dbReference>
<reference evidence="2 3" key="1">
    <citation type="journal article" date="2019" name="Sci. Rep.">
        <title>A high-quality genome of Eragrostis curvula grass provides insights into Poaceae evolution and supports new strategies to enhance forage quality.</title>
        <authorList>
            <person name="Carballo J."/>
            <person name="Santos B.A.C.M."/>
            <person name="Zappacosta D."/>
            <person name="Garbus I."/>
            <person name="Selva J.P."/>
            <person name="Gallo C.A."/>
            <person name="Diaz A."/>
            <person name="Albertini E."/>
            <person name="Caccamo M."/>
            <person name="Echenique V."/>
        </authorList>
    </citation>
    <scope>NUCLEOTIDE SEQUENCE [LARGE SCALE GENOMIC DNA]</scope>
    <source>
        <strain evidence="3">cv. Victoria</strain>
        <tissue evidence="2">Leaf</tissue>
    </source>
</reference>
<dbReference type="GO" id="GO:0004672">
    <property type="term" value="F:protein kinase activity"/>
    <property type="evidence" value="ECO:0007669"/>
    <property type="project" value="InterPro"/>
</dbReference>
<keyword evidence="3" id="KW-1185">Reference proteome</keyword>
<dbReference type="Proteomes" id="UP000324897">
    <property type="component" value="Unassembled WGS sequence"/>
</dbReference>
<name>A0A5J9VKZ0_9POAL</name>
<dbReference type="EMBL" id="RWGY01000009">
    <property type="protein sequence ID" value="TVU35730.1"/>
    <property type="molecule type" value="Genomic_DNA"/>
</dbReference>
<gene>
    <name evidence="2" type="ORF">EJB05_17633</name>
</gene>
<dbReference type="OrthoDB" id="1881000at2759"/>
<dbReference type="GO" id="GO:0005524">
    <property type="term" value="F:ATP binding"/>
    <property type="evidence" value="ECO:0007669"/>
    <property type="project" value="InterPro"/>
</dbReference>
<proteinExistence type="predicted"/>
<organism evidence="2 3">
    <name type="scientific">Eragrostis curvula</name>
    <name type="common">weeping love grass</name>
    <dbReference type="NCBI Taxonomy" id="38414"/>
    <lineage>
        <taxon>Eukaryota</taxon>
        <taxon>Viridiplantae</taxon>
        <taxon>Streptophyta</taxon>
        <taxon>Embryophyta</taxon>
        <taxon>Tracheophyta</taxon>
        <taxon>Spermatophyta</taxon>
        <taxon>Magnoliopsida</taxon>
        <taxon>Liliopsida</taxon>
        <taxon>Poales</taxon>
        <taxon>Poaceae</taxon>
        <taxon>PACMAD clade</taxon>
        <taxon>Chloridoideae</taxon>
        <taxon>Eragrostideae</taxon>
        <taxon>Eragrostidinae</taxon>
        <taxon>Eragrostis</taxon>
    </lineage>
</organism>
<evidence type="ECO:0000259" key="1">
    <source>
        <dbReference type="PROSITE" id="PS50011"/>
    </source>
</evidence>
<dbReference type="AlphaFoldDB" id="A0A5J9VKZ0"/>
<protein>
    <recommendedName>
        <fullName evidence="1">Protein kinase domain-containing protein</fullName>
    </recommendedName>
</protein>
<feature type="domain" description="Protein kinase" evidence="1">
    <location>
        <begin position="68"/>
        <end position="395"/>
    </location>
</feature>
<dbReference type="PANTHER" id="PTHR46699">
    <property type="entry name" value="SERINE/THREONINE-PROTEIN KINASE STN8, CHLOROPLASTIC-RELATED"/>
    <property type="match status" value="1"/>
</dbReference>
<dbReference type="PANTHER" id="PTHR46699:SF6">
    <property type="entry name" value="PLASTID-LIPID-ASSOCIATED PROTEIN 14, CHLOROPLASTIC-RELATED"/>
    <property type="match status" value="1"/>
</dbReference>
<dbReference type="Gene3D" id="1.10.510.10">
    <property type="entry name" value="Transferase(Phosphotransferase) domain 1"/>
    <property type="match status" value="1"/>
</dbReference>
<dbReference type="SMART" id="SM00220">
    <property type="entry name" value="S_TKc"/>
    <property type="match status" value="1"/>
</dbReference>
<evidence type="ECO:0000313" key="3">
    <source>
        <dbReference type="Proteomes" id="UP000324897"/>
    </source>
</evidence>
<evidence type="ECO:0000313" key="2">
    <source>
        <dbReference type="EMBL" id="TVU35730.1"/>
    </source>
</evidence>
<dbReference type="Gramene" id="TVU35730">
    <property type="protein sequence ID" value="TVU35730"/>
    <property type="gene ID" value="EJB05_17633"/>
</dbReference>
<comment type="caution">
    <text evidence="2">The sequence shown here is derived from an EMBL/GenBank/DDBJ whole genome shotgun (WGS) entry which is preliminary data.</text>
</comment>
<accession>A0A5J9VKZ0</accession>
<dbReference type="PROSITE" id="PS50011">
    <property type="entry name" value="PROTEIN_KINASE_DOM"/>
    <property type="match status" value="1"/>
</dbReference>